<feature type="region of interest" description="Disordered" evidence="1">
    <location>
        <begin position="259"/>
        <end position="280"/>
    </location>
</feature>
<protein>
    <submittedName>
        <fullName evidence="3">QDE-2-interacting protein</fullName>
    </submittedName>
</protein>
<dbReference type="PANTHER" id="PTHR28083:SF1">
    <property type="entry name" value="GOOD FOR FULL DBP5 ACTIVITY PROTEIN 2"/>
    <property type="match status" value="1"/>
</dbReference>
<feature type="region of interest" description="Disordered" evidence="1">
    <location>
        <begin position="159"/>
        <end position="195"/>
    </location>
</feature>
<evidence type="ECO:0000256" key="1">
    <source>
        <dbReference type="SAM" id="MobiDB-lite"/>
    </source>
</evidence>
<feature type="region of interest" description="Disordered" evidence="1">
    <location>
        <begin position="333"/>
        <end position="358"/>
    </location>
</feature>
<dbReference type="InterPro" id="IPR040151">
    <property type="entry name" value="Gfd2/YDR514C-like"/>
</dbReference>
<dbReference type="OMA" id="REECAMW"/>
<organism evidence="3 4">
    <name type="scientific">Arthroderma otae (strain ATCC MYA-4605 / CBS 113480)</name>
    <name type="common">Microsporum canis</name>
    <dbReference type="NCBI Taxonomy" id="554155"/>
    <lineage>
        <taxon>Eukaryota</taxon>
        <taxon>Fungi</taxon>
        <taxon>Dikarya</taxon>
        <taxon>Ascomycota</taxon>
        <taxon>Pezizomycotina</taxon>
        <taxon>Eurotiomycetes</taxon>
        <taxon>Eurotiomycetidae</taxon>
        <taxon>Onygenales</taxon>
        <taxon>Arthrodermataceae</taxon>
        <taxon>Microsporum</taxon>
    </lineage>
</organism>
<dbReference type="VEuPathDB" id="FungiDB:MCYG_01014"/>
<feature type="domain" description="Gfd2/YDR514C-like C-terminal" evidence="2">
    <location>
        <begin position="491"/>
        <end position="637"/>
    </location>
</feature>
<dbReference type="RefSeq" id="XP_002850910.1">
    <property type="nucleotide sequence ID" value="XM_002850864.1"/>
</dbReference>
<feature type="domain" description="Gfd2/YDR514C-like C-terminal" evidence="2">
    <location>
        <begin position="392"/>
        <end position="489"/>
    </location>
</feature>
<evidence type="ECO:0000313" key="4">
    <source>
        <dbReference type="Proteomes" id="UP000002035"/>
    </source>
</evidence>
<dbReference type="Proteomes" id="UP000002035">
    <property type="component" value="Unassembled WGS sequence"/>
</dbReference>
<dbReference type="GeneID" id="9228285"/>
<feature type="compositionally biased region" description="Polar residues" evidence="1">
    <location>
        <begin position="346"/>
        <end position="358"/>
    </location>
</feature>
<evidence type="ECO:0000259" key="2">
    <source>
        <dbReference type="Pfam" id="PF21762"/>
    </source>
</evidence>
<dbReference type="eggNOG" id="ENOG502QTQR">
    <property type="taxonomic scope" value="Eukaryota"/>
</dbReference>
<keyword evidence="4" id="KW-1185">Reference proteome</keyword>
<feature type="compositionally biased region" description="Basic residues" evidence="1">
    <location>
        <begin position="299"/>
        <end position="310"/>
    </location>
</feature>
<dbReference type="InterPro" id="IPR012337">
    <property type="entry name" value="RNaseH-like_sf"/>
</dbReference>
<feature type="compositionally biased region" description="Basic residues" evidence="1">
    <location>
        <begin position="166"/>
        <end position="185"/>
    </location>
</feature>
<dbReference type="SUPFAM" id="SSF53098">
    <property type="entry name" value="Ribonuclease H-like"/>
    <property type="match status" value="1"/>
</dbReference>
<dbReference type="GO" id="GO:0005634">
    <property type="term" value="C:nucleus"/>
    <property type="evidence" value="ECO:0007669"/>
    <property type="project" value="TreeGrafter"/>
</dbReference>
<dbReference type="OrthoDB" id="5953249at2759"/>
<reference evidence="4" key="1">
    <citation type="journal article" date="2012" name="MBio">
        <title>Comparative genome analysis of Trichophyton rubrum and related dermatophytes reveals candidate genes involved in infection.</title>
        <authorList>
            <person name="Martinez D.A."/>
            <person name="Oliver B.G."/>
            <person name="Graeser Y."/>
            <person name="Goldberg J.M."/>
            <person name="Li W."/>
            <person name="Martinez-Rossi N.M."/>
            <person name="Monod M."/>
            <person name="Shelest E."/>
            <person name="Barton R.C."/>
            <person name="Birch E."/>
            <person name="Brakhage A.A."/>
            <person name="Chen Z."/>
            <person name="Gurr S.J."/>
            <person name="Heiman D."/>
            <person name="Heitman J."/>
            <person name="Kosti I."/>
            <person name="Rossi A."/>
            <person name="Saif S."/>
            <person name="Samalova M."/>
            <person name="Saunders C.W."/>
            <person name="Shea T."/>
            <person name="Summerbell R.C."/>
            <person name="Xu J."/>
            <person name="Young S."/>
            <person name="Zeng Q."/>
            <person name="Birren B.W."/>
            <person name="Cuomo C.A."/>
            <person name="White T.C."/>
        </authorList>
    </citation>
    <scope>NUCLEOTIDE SEQUENCE [LARGE SCALE GENOMIC DNA]</scope>
    <source>
        <strain evidence="4">ATCC MYA-4605 / CBS 113480</strain>
    </source>
</reference>
<name>C5FE92_ARTOC</name>
<feature type="region of interest" description="Disordered" evidence="1">
    <location>
        <begin position="76"/>
        <end position="100"/>
    </location>
</feature>
<feature type="region of interest" description="Disordered" evidence="1">
    <location>
        <begin position="298"/>
        <end position="319"/>
    </location>
</feature>
<gene>
    <name evidence="3" type="ORF">MCYG_01014</name>
</gene>
<dbReference type="InterPro" id="IPR036397">
    <property type="entry name" value="RNaseH_sf"/>
</dbReference>
<dbReference type="GO" id="GO:0003676">
    <property type="term" value="F:nucleic acid binding"/>
    <property type="evidence" value="ECO:0007669"/>
    <property type="project" value="InterPro"/>
</dbReference>
<dbReference type="Gene3D" id="3.30.420.10">
    <property type="entry name" value="Ribonuclease H-like superfamily/Ribonuclease H"/>
    <property type="match status" value="1"/>
</dbReference>
<dbReference type="HOGENOM" id="CLU_016815_1_1_1"/>
<sequence length="718" mass="80578">MDFEERLKMLFAGEDENLLFTNVDLHEDKDTFKPGQVVASFGTVPKGSDAQWSAGTKYIIRTDNGGLEAHYVDWSRKDSSGEPQTAASENADWSKEDGQDEPWTIISEFVDSPKEDGSDEPWTAASKYIITLEDGSPDEYSVDWSKEDSLNNGAFKDEHLASSSRTTKKKAKASKRKKSKARGKQTTHELATAVASSSGSRETTYFCPLMAISRFPYKYIRGDNMVHIAHTYFDGGKFWDRPWDVSWGTSFNRQMKGKLEQAVPSAPSGNNEPGENASPELKHSFDVFREKMETAYAATRRKSKKTKGKRQQTQIQKIRSWNRELKRTQCYLGLRPRAPRSDPDQSDVTIPTDSSWSEQQLAEKKTALANGSILEPLDVEDPAPFTFADEPIFICIDVELNERHHEQITEIGVSTLDTLDLAGVPPGEGGRDWMGKIRCRHFRISEYANVTNHLFVAGCPEQFDFGHSEFVSIANSADTVDSCFQPPYSGHIQYTENSKRFATKEADGKRNWWDDGGVQLPPNNEKTPDHLPEIKKYKNQQRKLVLVGHGLSADVAHLRKLGCTSFDPHVTLSATGEEINHQPYFLDTVDTANLFRILKRETQPAALARVLLELGIAGWNFHNAGNDARYTLEAMVGAAVNAIQNESNASVDATAVRLTPQPGEEGLHWRQEVERRIAVGRQEAEMKVREECAMWDAVMGWNGDSAMMLFILINQPKK</sequence>
<dbReference type="Pfam" id="PF21762">
    <property type="entry name" value="DEDDh_C"/>
    <property type="match status" value="2"/>
</dbReference>
<proteinExistence type="predicted"/>
<dbReference type="PANTHER" id="PTHR28083">
    <property type="entry name" value="GOOD FOR FULL DBP5 ACTIVITY PROTEIN 2"/>
    <property type="match status" value="1"/>
</dbReference>
<dbReference type="InterPro" id="IPR048519">
    <property type="entry name" value="Gfd2/YDR514C-like_C"/>
</dbReference>
<accession>C5FE92</accession>
<dbReference type="AlphaFoldDB" id="C5FE92"/>
<evidence type="ECO:0000313" key="3">
    <source>
        <dbReference type="EMBL" id="EEQ28126.1"/>
    </source>
</evidence>
<dbReference type="STRING" id="554155.C5FE92"/>
<dbReference type="EMBL" id="DS995701">
    <property type="protein sequence ID" value="EEQ28126.1"/>
    <property type="molecule type" value="Genomic_DNA"/>
</dbReference>